<evidence type="ECO:0000313" key="3">
    <source>
        <dbReference type="EMBL" id="KOO37422.1"/>
    </source>
</evidence>
<dbReference type="PATRIC" id="fig|136160.3.peg.178"/>
<comment type="caution">
    <text evidence="3">The sequence shown here is derived from an EMBL/GenBank/DDBJ whole genome shotgun (WGS) entry which is preliminary data.</text>
</comment>
<dbReference type="InterPro" id="IPR029756">
    <property type="entry name" value="MTH1187/YkoF-like"/>
</dbReference>
<dbReference type="GeneID" id="87599420"/>
<protein>
    <recommendedName>
        <fullName evidence="2">Thiamine-binding protein domain-containing protein</fullName>
    </recommendedName>
</protein>
<dbReference type="EMBL" id="LILD01000001">
    <property type="protein sequence ID" value="KOO37422.1"/>
    <property type="molecule type" value="Genomic_DNA"/>
</dbReference>
<organism evidence="3">
    <name type="scientific">Halalkalibacterium halodurans</name>
    <name type="common">Bacillus halodurans</name>
    <dbReference type="NCBI Taxonomy" id="86665"/>
    <lineage>
        <taxon>Bacteria</taxon>
        <taxon>Bacillati</taxon>
        <taxon>Bacillota</taxon>
        <taxon>Bacilli</taxon>
        <taxon>Bacillales</taxon>
        <taxon>Bacillaceae</taxon>
        <taxon>Halalkalibacterium (ex Joshi et al. 2022)</taxon>
    </lineage>
</organism>
<dbReference type="Gene3D" id="3.30.70.930">
    <property type="match status" value="1"/>
</dbReference>
<dbReference type="InterPro" id="IPR002767">
    <property type="entry name" value="Thiamine_BP"/>
</dbReference>
<dbReference type="OMA" id="YYVGPFE"/>
<proteinExistence type="inferred from homology"/>
<comment type="similarity">
    <text evidence="1">Belongs to the UPF0045 family.</text>
</comment>
<dbReference type="RefSeq" id="WP_010899999.1">
    <property type="nucleotide sequence ID" value="NZ_CP040441.1"/>
</dbReference>
<reference evidence="3" key="1">
    <citation type="submission" date="2015-08" db="EMBL/GenBank/DDBJ databases">
        <title>Complete DNA Sequence of Pseudomonas syringae pv. actinidiae, the Causal Agent of Kiwifruit Canker Disease.</title>
        <authorList>
            <person name="Rikkerink E.H.A."/>
            <person name="Fineran P.C."/>
        </authorList>
    </citation>
    <scope>NUCLEOTIDE SEQUENCE</scope>
    <source>
        <strain evidence="3">DSM 13666</strain>
    </source>
</reference>
<dbReference type="PANTHER" id="PTHR33777:SF1">
    <property type="entry name" value="UPF0045 PROTEIN ECM15"/>
    <property type="match status" value="1"/>
</dbReference>
<evidence type="ECO:0000259" key="2">
    <source>
        <dbReference type="Pfam" id="PF01910"/>
    </source>
</evidence>
<dbReference type="AlphaFoldDB" id="A0A0M0KFS4"/>
<accession>A0A0M0KFS4</accession>
<feature type="domain" description="Thiamine-binding protein" evidence="2">
    <location>
        <begin position="6"/>
        <end position="91"/>
    </location>
</feature>
<gene>
    <name evidence="3" type="ORF">AMD02_00075</name>
</gene>
<dbReference type="SUPFAM" id="SSF89957">
    <property type="entry name" value="MTH1187/YkoF-like"/>
    <property type="match status" value="1"/>
</dbReference>
<sequence>MAEVTVGFQVMPNGKDMDTHGVIPEIVEVVKESGLKYEVGPMETVVEGKLDDVFSLIKQAQQVGIDAGASEVMTNVKIHYRPEGVSIENKSK</sequence>
<accession>A0A4Y7WSC8</accession>
<dbReference type="Pfam" id="PF01910">
    <property type="entry name" value="Thiamine_BP"/>
    <property type="match status" value="1"/>
</dbReference>
<dbReference type="PANTHER" id="PTHR33777">
    <property type="entry name" value="UPF0045 PROTEIN ECM15"/>
    <property type="match status" value="1"/>
</dbReference>
<name>A0A0M0KFS4_ALKHA</name>
<dbReference type="InterPro" id="IPR051614">
    <property type="entry name" value="UPF0045_domain"/>
</dbReference>
<evidence type="ECO:0000256" key="1">
    <source>
        <dbReference type="ARBA" id="ARBA00010272"/>
    </source>
</evidence>
<dbReference type="GO" id="GO:0005829">
    <property type="term" value="C:cytosol"/>
    <property type="evidence" value="ECO:0007669"/>
    <property type="project" value="TreeGrafter"/>
</dbReference>